<comment type="similarity">
    <text evidence="2">Belongs to the TAF7 family.</text>
</comment>
<feature type="compositionally biased region" description="Acidic residues" evidence="7">
    <location>
        <begin position="231"/>
        <end position="240"/>
    </location>
</feature>
<dbReference type="SMART" id="SM01370">
    <property type="entry name" value="TAFII55_N"/>
    <property type="match status" value="1"/>
</dbReference>
<accession>A0ABM1IIR3</accession>
<evidence type="ECO:0000313" key="11">
    <source>
        <dbReference type="RefSeq" id="XP_015180101.1"/>
    </source>
</evidence>
<evidence type="ECO:0000256" key="1">
    <source>
        <dbReference type="ARBA" id="ARBA00004123"/>
    </source>
</evidence>
<dbReference type="RefSeq" id="XP_015180100.1">
    <property type="nucleotide sequence ID" value="XM_015324614.1"/>
</dbReference>
<name>A0ABM1IIR3_POLDO</name>
<feature type="region of interest" description="Disordered" evidence="7">
    <location>
        <begin position="108"/>
        <end position="134"/>
    </location>
</feature>
<keyword evidence="4" id="KW-0804">Transcription</keyword>
<keyword evidence="9" id="KW-1185">Reference proteome</keyword>
<feature type="compositionally biased region" description="Basic and acidic residues" evidence="7">
    <location>
        <begin position="536"/>
        <end position="545"/>
    </location>
</feature>
<keyword evidence="3" id="KW-0805">Transcription regulation</keyword>
<proteinExistence type="inferred from homology"/>
<evidence type="ECO:0000256" key="7">
    <source>
        <dbReference type="SAM" id="MobiDB-lite"/>
    </source>
</evidence>
<dbReference type="CDD" id="cd08047">
    <property type="entry name" value="TAF7"/>
    <property type="match status" value="1"/>
</dbReference>
<feature type="compositionally biased region" description="Polar residues" evidence="7">
    <location>
        <begin position="194"/>
        <end position="203"/>
    </location>
</feature>
<evidence type="ECO:0000256" key="6">
    <source>
        <dbReference type="SAM" id="Coils"/>
    </source>
</evidence>
<feature type="region of interest" description="Disordered" evidence="7">
    <location>
        <begin position="189"/>
        <end position="277"/>
    </location>
</feature>
<dbReference type="InterPro" id="IPR037817">
    <property type="entry name" value="TAF7"/>
</dbReference>
<keyword evidence="5" id="KW-0539">Nucleus</keyword>
<evidence type="ECO:0000256" key="3">
    <source>
        <dbReference type="ARBA" id="ARBA00023015"/>
    </source>
</evidence>
<evidence type="ECO:0000256" key="5">
    <source>
        <dbReference type="ARBA" id="ARBA00023242"/>
    </source>
</evidence>
<dbReference type="GeneID" id="107068337"/>
<dbReference type="PANTHER" id="PTHR12228">
    <property type="entry name" value="TRANSCRIPTION INITIATION FACTOR TFIID 55 KD SUBUNIT-RELATED"/>
    <property type="match status" value="1"/>
</dbReference>
<evidence type="ECO:0000313" key="10">
    <source>
        <dbReference type="RefSeq" id="XP_015180100.1"/>
    </source>
</evidence>
<dbReference type="Pfam" id="PF04658">
    <property type="entry name" value="TAFII55_N"/>
    <property type="match status" value="1"/>
</dbReference>
<feature type="compositionally biased region" description="Polar residues" evidence="7">
    <location>
        <begin position="260"/>
        <end position="277"/>
    </location>
</feature>
<sequence length="738" mass="85855">MNRHPPPDNKNRVEPADLECQFIMRLPPESAKVLRETLRSGASLKDRLSIKLEPDMRYGEVRLDHWLLHAKMVDLPTIVESLKTIDNKSFYKTADICQILLCKEEDDHTTTDEESPMRQKKKDPNKVDKKFLWPHGITPPTKNVRRRRFRKTLKKKYVEAPEIEKEVKRLLRVDNEAVNVKWEVICEDEDQSKPSKVSSSGTVKSRRDNNNGNTTQSLDVAEHDIFGEPVSDSEDDDEEANINVMELDENSRLSGDSRATDSNSMQAAYSERSSNNATTSCGLVTEFSKEMFQNENNSEADGEKPTDTTESKVPKLEQFHSEYIIPDDFSESPSISMPKDSLQTRLALLYTELEELRQRRQQQEIEIVNIDNKRQRFQEILDNLLTQEMQKVQEMPPKKSNLNNAHTKQARRVRLERARLSEEQITERNALQRLRTAERRAQESQKQRDDRLRQSRERSKAVRKRNIDKAREEERERQRSRRSLQRAVFVRFAFEYAPVMDYTEHIKLAIGTMYKPLQRVAGSGSSKEMLQNENNSKADEEKPTDTTELIVPKLEPSDEMFQNENNSEADKEKPTDTTELIVPKLEPSNEMIQYENNSKADEEKPTDTTELIVPKLEPSNEMFQNENNSEADEEKPTDTTESIVPKLEEFHSEYIVPDIRDDFSESPSVSVSKDSLLQTRLATLHGELAELRQRRQQQEIEIVNIVNKRQRFQEVLDNLSNQEMQKVQEIKDLEMEFE</sequence>
<gene>
    <name evidence="10 11" type="primary">LOC107068337</name>
</gene>
<reference evidence="10 11" key="1">
    <citation type="submission" date="2025-05" db="UniProtKB">
        <authorList>
            <consortium name="RefSeq"/>
        </authorList>
    </citation>
    <scope>IDENTIFICATION</scope>
    <source>
        <tissue evidence="10 11">Whole body</tissue>
    </source>
</reference>
<dbReference type="PANTHER" id="PTHR12228:SF0">
    <property type="entry name" value="TATA-BOX BINDING PROTEIN ASSOCIATED FACTOR 7"/>
    <property type="match status" value="1"/>
</dbReference>
<dbReference type="RefSeq" id="XP_015180101.1">
    <property type="nucleotide sequence ID" value="XM_015324615.1"/>
</dbReference>
<dbReference type="Proteomes" id="UP000694924">
    <property type="component" value="Unplaced"/>
</dbReference>
<feature type="compositionally biased region" description="Basic and acidic residues" evidence="7">
    <location>
        <begin position="108"/>
        <end position="131"/>
    </location>
</feature>
<feature type="domain" description="TAFII55 protein conserved region" evidence="8">
    <location>
        <begin position="18"/>
        <end position="179"/>
    </location>
</feature>
<feature type="compositionally biased region" description="Polar residues" evidence="7">
    <location>
        <begin position="524"/>
        <end position="535"/>
    </location>
</feature>
<evidence type="ECO:0000313" key="9">
    <source>
        <dbReference type="Proteomes" id="UP000694924"/>
    </source>
</evidence>
<feature type="region of interest" description="Disordered" evidence="7">
    <location>
        <begin position="431"/>
        <end position="482"/>
    </location>
</feature>
<comment type="subcellular location">
    <subcellularLocation>
        <location evidence="1">Nucleus</location>
    </subcellularLocation>
</comment>
<feature type="coiled-coil region" evidence="6">
    <location>
        <begin position="681"/>
        <end position="736"/>
    </location>
</feature>
<evidence type="ECO:0000256" key="4">
    <source>
        <dbReference type="ARBA" id="ARBA00023163"/>
    </source>
</evidence>
<dbReference type="InterPro" id="IPR006751">
    <property type="entry name" value="TAFII55_prot_cons_reg"/>
</dbReference>
<feature type="compositionally biased region" description="Basic and acidic residues" evidence="7">
    <location>
        <begin position="435"/>
        <end position="477"/>
    </location>
</feature>
<feature type="region of interest" description="Disordered" evidence="7">
    <location>
        <begin position="621"/>
        <end position="640"/>
    </location>
</feature>
<protein>
    <submittedName>
        <fullName evidence="10 11">Transcription initiation factor TFIID subunit 7 isoform X1</fullName>
    </submittedName>
</protein>
<organism evidence="9 10">
    <name type="scientific">Polistes dominula</name>
    <name type="common">European paper wasp</name>
    <name type="synonym">Vespa dominula</name>
    <dbReference type="NCBI Taxonomy" id="743375"/>
    <lineage>
        <taxon>Eukaryota</taxon>
        <taxon>Metazoa</taxon>
        <taxon>Ecdysozoa</taxon>
        <taxon>Arthropoda</taxon>
        <taxon>Hexapoda</taxon>
        <taxon>Insecta</taxon>
        <taxon>Pterygota</taxon>
        <taxon>Neoptera</taxon>
        <taxon>Endopterygota</taxon>
        <taxon>Hymenoptera</taxon>
        <taxon>Apocrita</taxon>
        <taxon>Aculeata</taxon>
        <taxon>Vespoidea</taxon>
        <taxon>Vespidae</taxon>
        <taxon>Polistinae</taxon>
        <taxon>Polistini</taxon>
        <taxon>Polistes</taxon>
    </lineage>
</organism>
<evidence type="ECO:0000259" key="8">
    <source>
        <dbReference type="SMART" id="SM01370"/>
    </source>
</evidence>
<feature type="region of interest" description="Disordered" evidence="7">
    <location>
        <begin position="524"/>
        <end position="578"/>
    </location>
</feature>
<feature type="coiled-coil region" evidence="6">
    <location>
        <begin position="339"/>
        <end position="373"/>
    </location>
</feature>
<evidence type="ECO:0000256" key="2">
    <source>
        <dbReference type="ARBA" id="ARBA00009368"/>
    </source>
</evidence>
<keyword evidence="6" id="KW-0175">Coiled coil</keyword>